<dbReference type="VEuPathDB" id="VectorBase:ACUA010193"/>
<protein>
    <submittedName>
        <fullName evidence="2">Uncharacterized protein</fullName>
    </submittedName>
</protein>
<keyword evidence="3" id="KW-1185">Reference proteome</keyword>
<reference evidence="2" key="2">
    <citation type="submission" date="2020-05" db="UniProtKB">
        <authorList>
            <consortium name="EnsemblMetazoa"/>
        </authorList>
    </citation>
    <scope>IDENTIFICATION</scope>
    <source>
        <strain evidence="2">A-37</strain>
    </source>
</reference>
<evidence type="ECO:0000313" key="3">
    <source>
        <dbReference type="Proteomes" id="UP000075883"/>
    </source>
</evidence>
<evidence type="ECO:0000313" key="2">
    <source>
        <dbReference type="EnsemblMetazoa" id="ACUA010193-PA"/>
    </source>
</evidence>
<dbReference type="Proteomes" id="UP000075883">
    <property type="component" value="Unassembled WGS sequence"/>
</dbReference>
<feature type="transmembrane region" description="Helical" evidence="1">
    <location>
        <begin position="144"/>
        <end position="169"/>
    </location>
</feature>
<sequence length="216" mass="22840">MTLTYANSAVGWCMDASGGRSDADLVTFGKYDVLPAVPFSAVGVGGAAVFARDDLMHGTSNPSASHWTNSLCSANEAKCSIGKSSELMQSMASSGSLLTGTPSTLSGTAAMGFWATLRCCFSRVICANIRSRSAFSDAFAFARFLFDAVASYFTLLMTISAFVSCPFVFTTNSAIPGPWSSCSATVAFFGMSHLRSRRSWRGDTYFTDSACHAPAM</sequence>
<accession>A0A182M5U1</accession>
<dbReference type="EnsemblMetazoa" id="ACUA010193-RA">
    <property type="protein sequence ID" value="ACUA010193-PA"/>
    <property type="gene ID" value="ACUA010193"/>
</dbReference>
<keyword evidence="1" id="KW-0812">Transmembrane</keyword>
<reference evidence="3" key="1">
    <citation type="submission" date="2013-09" db="EMBL/GenBank/DDBJ databases">
        <title>The Genome Sequence of Anopheles culicifacies species A.</title>
        <authorList>
            <consortium name="The Broad Institute Genomics Platform"/>
            <person name="Neafsey D.E."/>
            <person name="Besansky N."/>
            <person name="Howell P."/>
            <person name="Walton C."/>
            <person name="Young S.K."/>
            <person name="Zeng Q."/>
            <person name="Gargeya S."/>
            <person name="Fitzgerald M."/>
            <person name="Haas B."/>
            <person name="Abouelleil A."/>
            <person name="Allen A.W."/>
            <person name="Alvarado L."/>
            <person name="Arachchi H.M."/>
            <person name="Berlin A.M."/>
            <person name="Chapman S.B."/>
            <person name="Gainer-Dewar J."/>
            <person name="Goldberg J."/>
            <person name="Griggs A."/>
            <person name="Gujja S."/>
            <person name="Hansen M."/>
            <person name="Howarth C."/>
            <person name="Imamovic A."/>
            <person name="Ireland A."/>
            <person name="Larimer J."/>
            <person name="McCowan C."/>
            <person name="Murphy C."/>
            <person name="Pearson M."/>
            <person name="Poon T.W."/>
            <person name="Priest M."/>
            <person name="Roberts A."/>
            <person name="Saif S."/>
            <person name="Shea T."/>
            <person name="Sisk P."/>
            <person name="Sykes S."/>
            <person name="Wortman J."/>
            <person name="Nusbaum C."/>
            <person name="Birren B."/>
        </authorList>
    </citation>
    <scope>NUCLEOTIDE SEQUENCE [LARGE SCALE GENOMIC DNA]</scope>
    <source>
        <strain evidence="3">A-37</strain>
    </source>
</reference>
<dbReference type="EMBL" id="AXCM01004395">
    <property type="status" value="NOT_ANNOTATED_CDS"/>
    <property type="molecule type" value="Genomic_DNA"/>
</dbReference>
<keyword evidence="1" id="KW-0472">Membrane</keyword>
<keyword evidence="1" id="KW-1133">Transmembrane helix</keyword>
<organism evidence="2 3">
    <name type="scientific">Anopheles culicifacies</name>
    <dbReference type="NCBI Taxonomy" id="139723"/>
    <lineage>
        <taxon>Eukaryota</taxon>
        <taxon>Metazoa</taxon>
        <taxon>Ecdysozoa</taxon>
        <taxon>Arthropoda</taxon>
        <taxon>Hexapoda</taxon>
        <taxon>Insecta</taxon>
        <taxon>Pterygota</taxon>
        <taxon>Neoptera</taxon>
        <taxon>Endopterygota</taxon>
        <taxon>Diptera</taxon>
        <taxon>Nematocera</taxon>
        <taxon>Culicoidea</taxon>
        <taxon>Culicidae</taxon>
        <taxon>Anophelinae</taxon>
        <taxon>Anopheles</taxon>
        <taxon>culicifacies species complex</taxon>
    </lineage>
</organism>
<dbReference type="AlphaFoldDB" id="A0A182M5U1"/>
<name>A0A182M5U1_9DIPT</name>
<proteinExistence type="predicted"/>
<dbReference type="EMBL" id="AXCM01004396">
    <property type="status" value="NOT_ANNOTATED_CDS"/>
    <property type="molecule type" value="Genomic_DNA"/>
</dbReference>
<evidence type="ECO:0000256" key="1">
    <source>
        <dbReference type="SAM" id="Phobius"/>
    </source>
</evidence>